<evidence type="ECO:0000256" key="1">
    <source>
        <dbReference type="ARBA" id="ARBA00022679"/>
    </source>
</evidence>
<keyword evidence="3" id="KW-0540">Nuclease</keyword>
<evidence type="ECO:0000256" key="5">
    <source>
        <dbReference type="ARBA" id="ARBA00022801"/>
    </source>
</evidence>
<feature type="domain" description="RNase H type-1" evidence="8">
    <location>
        <begin position="2"/>
        <end position="145"/>
    </location>
</feature>
<feature type="non-terminal residue" evidence="9">
    <location>
        <position position="1"/>
    </location>
</feature>
<evidence type="ECO:0000313" key="10">
    <source>
        <dbReference type="Proteomes" id="UP000386466"/>
    </source>
</evidence>
<dbReference type="PANTHER" id="PTHR41694:SF5">
    <property type="entry name" value="RIBONUCLEASE H"/>
    <property type="match status" value="1"/>
</dbReference>
<keyword evidence="2" id="KW-0548">Nucleotidyltransferase</keyword>
<dbReference type="EMBL" id="CAAGRJ010038559">
    <property type="protein sequence ID" value="VFV46254.1"/>
    <property type="molecule type" value="Genomic_DNA"/>
</dbReference>
<keyword evidence="6" id="KW-0695">RNA-directed DNA polymerase</keyword>
<dbReference type="Gene3D" id="3.30.420.10">
    <property type="entry name" value="Ribonuclease H-like superfamily/Ribonuclease H"/>
    <property type="match status" value="1"/>
</dbReference>
<accession>A0A485PP90</accession>
<sequence>YNKPRDHLFSDGSSYLQEGSRRVGYAVTTTTNVLEAKALPEGWSVQQAELYALTRFLILSKGKQVNIYTDSHEADAFATVQVHGAGYKERGLLTAGGKMIQSKEEILKLLEATRLPDKVAILHHKGHQKGDNPITQGSHPADKTA</sequence>
<dbReference type="Pfam" id="PF00075">
    <property type="entry name" value="RNase_H"/>
    <property type="match status" value="1"/>
</dbReference>
<feature type="region of interest" description="Disordered" evidence="7">
    <location>
        <begin position="125"/>
        <end position="145"/>
    </location>
</feature>
<evidence type="ECO:0000256" key="3">
    <source>
        <dbReference type="ARBA" id="ARBA00022722"/>
    </source>
</evidence>
<name>A0A485PP90_LYNPA</name>
<dbReference type="AlphaFoldDB" id="A0A485PP90"/>
<dbReference type="Proteomes" id="UP000386466">
    <property type="component" value="Unassembled WGS sequence"/>
</dbReference>
<evidence type="ECO:0000256" key="4">
    <source>
        <dbReference type="ARBA" id="ARBA00022759"/>
    </source>
</evidence>
<evidence type="ECO:0000256" key="6">
    <source>
        <dbReference type="ARBA" id="ARBA00022918"/>
    </source>
</evidence>
<keyword evidence="1" id="KW-0808">Transferase</keyword>
<keyword evidence="4" id="KW-0255">Endonuclease</keyword>
<evidence type="ECO:0000256" key="2">
    <source>
        <dbReference type="ARBA" id="ARBA00022695"/>
    </source>
</evidence>
<organism evidence="9 10">
    <name type="scientific">Lynx pardinus</name>
    <name type="common">Iberian lynx</name>
    <name type="synonym">Felis pardina</name>
    <dbReference type="NCBI Taxonomy" id="191816"/>
    <lineage>
        <taxon>Eukaryota</taxon>
        <taxon>Metazoa</taxon>
        <taxon>Chordata</taxon>
        <taxon>Craniata</taxon>
        <taxon>Vertebrata</taxon>
        <taxon>Euteleostomi</taxon>
        <taxon>Mammalia</taxon>
        <taxon>Eutheria</taxon>
        <taxon>Laurasiatheria</taxon>
        <taxon>Carnivora</taxon>
        <taxon>Feliformia</taxon>
        <taxon>Felidae</taxon>
        <taxon>Felinae</taxon>
        <taxon>Lynx</taxon>
    </lineage>
</organism>
<evidence type="ECO:0000313" key="9">
    <source>
        <dbReference type="EMBL" id="VFV46254.1"/>
    </source>
</evidence>
<dbReference type="GO" id="GO:0003676">
    <property type="term" value="F:nucleic acid binding"/>
    <property type="evidence" value="ECO:0007669"/>
    <property type="project" value="InterPro"/>
</dbReference>
<dbReference type="PROSITE" id="PS50879">
    <property type="entry name" value="RNASE_H_1"/>
    <property type="match status" value="1"/>
</dbReference>
<keyword evidence="5" id="KW-0378">Hydrolase</keyword>
<dbReference type="CDD" id="cd09273">
    <property type="entry name" value="RNase_HI_RT_Bel"/>
    <property type="match status" value="1"/>
</dbReference>
<protein>
    <submittedName>
        <fullName evidence="9">Pol polyprotein</fullName>
    </submittedName>
</protein>
<gene>
    <name evidence="9" type="ORF">LYPA_23C018199</name>
</gene>
<dbReference type="InterPro" id="IPR012337">
    <property type="entry name" value="RNaseH-like_sf"/>
</dbReference>
<proteinExistence type="predicted"/>
<evidence type="ECO:0000259" key="8">
    <source>
        <dbReference type="PROSITE" id="PS50879"/>
    </source>
</evidence>
<dbReference type="SUPFAM" id="SSF53098">
    <property type="entry name" value="Ribonuclease H-like"/>
    <property type="match status" value="1"/>
</dbReference>
<evidence type="ECO:0000256" key="7">
    <source>
        <dbReference type="SAM" id="MobiDB-lite"/>
    </source>
</evidence>
<keyword evidence="10" id="KW-1185">Reference proteome</keyword>
<dbReference type="GO" id="GO:0003964">
    <property type="term" value="F:RNA-directed DNA polymerase activity"/>
    <property type="evidence" value="ECO:0007669"/>
    <property type="project" value="UniProtKB-KW"/>
</dbReference>
<reference evidence="9 10" key="1">
    <citation type="submission" date="2019-01" db="EMBL/GenBank/DDBJ databases">
        <authorList>
            <person name="Alioto T."/>
            <person name="Alioto T."/>
        </authorList>
    </citation>
    <scope>NUCLEOTIDE SEQUENCE [LARGE SCALE GENOMIC DNA]</scope>
</reference>
<dbReference type="InterPro" id="IPR036397">
    <property type="entry name" value="RNaseH_sf"/>
</dbReference>
<dbReference type="GO" id="GO:0004523">
    <property type="term" value="F:RNA-DNA hybrid ribonuclease activity"/>
    <property type="evidence" value="ECO:0007669"/>
    <property type="project" value="InterPro"/>
</dbReference>
<dbReference type="InterPro" id="IPR002156">
    <property type="entry name" value="RNaseH_domain"/>
</dbReference>
<dbReference type="PANTHER" id="PTHR41694">
    <property type="entry name" value="ENDOGENOUS RETROVIRUS GROUP K MEMBER POL PROTEIN"/>
    <property type="match status" value="1"/>
</dbReference>